<dbReference type="Proteomes" id="UP000251088">
    <property type="component" value="Unassembled WGS sequence"/>
</dbReference>
<evidence type="ECO:0000256" key="2">
    <source>
        <dbReference type="ARBA" id="ARBA00022729"/>
    </source>
</evidence>
<keyword evidence="4" id="KW-0564">Palmitate</keyword>
<evidence type="ECO:0000256" key="3">
    <source>
        <dbReference type="ARBA" id="ARBA00023136"/>
    </source>
</evidence>
<evidence type="ECO:0000313" key="7">
    <source>
        <dbReference type="Proteomes" id="UP000251088"/>
    </source>
</evidence>
<gene>
    <name evidence="6" type="ORF">NCTC9128_02373</name>
</gene>
<keyword evidence="2" id="KW-0732">Signal</keyword>
<proteinExistence type="predicted"/>
<reference evidence="6 7" key="1">
    <citation type="submission" date="2018-06" db="EMBL/GenBank/DDBJ databases">
        <authorList>
            <consortium name="Pathogen Informatics"/>
            <person name="Doyle S."/>
        </authorList>
    </citation>
    <scope>NUCLEOTIDE SEQUENCE [LARGE SCALE GENOMIC DNA]</scope>
    <source>
        <strain evidence="6 7">NCTC9128</strain>
    </source>
</reference>
<evidence type="ECO:0000256" key="5">
    <source>
        <dbReference type="ARBA" id="ARBA00023288"/>
    </source>
</evidence>
<dbReference type="InterPro" id="IPR010646">
    <property type="entry name" value="UPF0257"/>
</dbReference>
<name>A0A2X3CP48_KLEPN</name>
<dbReference type="Pfam" id="PF06788">
    <property type="entry name" value="UPF0257"/>
    <property type="match status" value="1"/>
</dbReference>
<evidence type="ECO:0000256" key="4">
    <source>
        <dbReference type="ARBA" id="ARBA00023139"/>
    </source>
</evidence>
<keyword evidence="1" id="KW-1003">Cell membrane</keyword>
<evidence type="ECO:0000313" key="6">
    <source>
        <dbReference type="EMBL" id="SQC14291.1"/>
    </source>
</evidence>
<dbReference type="AlphaFoldDB" id="A0A2X3CP48"/>
<protein>
    <submittedName>
        <fullName evidence="6">Lipoprotein ynfC</fullName>
    </submittedName>
</protein>
<keyword evidence="5 6" id="KW-0449">Lipoprotein</keyword>
<sequence>MDYTAISTFNERTLGTVRQTCDYDDHDNPLSCELQVIDESVQPPLTPPLHH</sequence>
<accession>A0A2X3CP48</accession>
<dbReference type="GO" id="GO:0005886">
    <property type="term" value="C:plasma membrane"/>
    <property type="evidence" value="ECO:0007669"/>
    <property type="project" value="InterPro"/>
</dbReference>
<organism evidence="6 7">
    <name type="scientific">Klebsiella pneumoniae</name>
    <dbReference type="NCBI Taxonomy" id="573"/>
    <lineage>
        <taxon>Bacteria</taxon>
        <taxon>Pseudomonadati</taxon>
        <taxon>Pseudomonadota</taxon>
        <taxon>Gammaproteobacteria</taxon>
        <taxon>Enterobacterales</taxon>
        <taxon>Enterobacteriaceae</taxon>
        <taxon>Klebsiella/Raoultella group</taxon>
        <taxon>Klebsiella</taxon>
        <taxon>Klebsiella pneumoniae complex</taxon>
    </lineage>
</organism>
<keyword evidence="3" id="KW-0472">Membrane</keyword>
<dbReference type="EMBL" id="UAWN01000011">
    <property type="protein sequence ID" value="SQC14291.1"/>
    <property type="molecule type" value="Genomic_DNA"/>
</dbReference>
<evidence type="ECO:0000256" key="1">
    <source>
        <dbReference type="ARBA" id="ARBA00022475"/>
    </source>
</evidence>